<dbReference type="HOGENOM" id="CLU_013850_2_0_7"/>
<protein>
    <submittedName>
        <fullName evidence="3">ABC transporter, periplasmic substrate-binding protein</fullName>
    </submittedName>
</protein>
<feature type="transmembrane region" description="Helical" evidence="1">
    <location>
        <begin position="12"/>
        <end position="34"/>
    </location>
</feature>
<dbReference type="Pfam" id="PF02470">
    <property type="entry name" value="MlaD"/>
    <property type="match status" value="1"/>
</dbReference>
<feature type="domain" description="Mce/MlaD" evidence="2">
    <location>
        <begin position="40"/>
        <end position="91"/>
    </location>
</feature>
<name>Q3A0X1_SYNC1</name>
<proteinExistence type="predicted"/>
<organism evidence="3 4">
    <name type="scientific">Syntrophotalea carbinolica (strain DSM 2380 / NBRC 103641 / GraBd1)</name>
    <name type="common">Pelobacter carbinolicus</name>
    <dbReference type="NCBI Taxonomy" id="338963"/>
    <lineage>
        <taxon>Bacteria</taxon>
        <taxon>Pseudomonadati</taxon>
        <taxon>Thermodesulfobacteriota</taxon>
        <taxon>Desulfuromonadia</taxon>
        <taxon>Desulfuromonadales</taxon>
        <taxon>Syntrophotaleaceae</taxon>
        <taxon>Syntrophotalea</taxon>
    </lineage>
</organism>
<evidence type="ECO:0000313" key="4">
    <source>
        <dbReference type="Proteomes" id="UP000002534"/>
    </source>
</evidence>
<dbReference type="PANTHER" id="PTHR36698:SF3">
    <property type="entry name" value="ABC-TYPE TRANSPORT AUXILIARY LIPOPROTEIN COMPONENT DOMAIN-CONTAINING PROTEIN"/>
    <property type="match status" value="1"/>
</dbReference>
<dbReference type="InterPro" id="IPR003399">
    <property type="entry name" value="Mce/MlaD"/>
</dbReference>
<reference evidence="4" key="1">
    <citation type="submission" date="2005-10" db="EMBL/GenBank/DDBJ databases">
        <title>Complete sequence of Pelobacter carbinolicus DSM 2380.</title>
        <authorList>
            <person name="Copeland A."/>
            <person name="Lucas S."/>
            <person name="Lapidus A."/>
            <person name="Barry K."/>
            <person name="Detter J.C."/>
            <person name="Glavina T."/>
            <person name="Hammon N."/>
            <person name="Israni S."/>
            <person name="Pitluck S."/>
            <person name="Chertkov O."/>
            <person name="Schmutz J."/>
            <person name="Larimer F."/>
            <person name="Land M."/>
            <person name="Kyrpides N."/>
            <person name="Ivanova N."/>
            <person name="Richardson P."/>
        </authorList>
    </citation>
    <scope>NUCLEOTIDE SEQUENCE [LARGE SCALE GENOMIC DNA]</scope>
    <source>
        <strain evidence="4">DSM 2380 / NBRC 103641 / GraBd1</strain>
    </source>
</reference>
<sequence length="326" mass="35819">MSERANYVKIGLFVIGAIIIAVAAIIVLGAGSLFQKQILVETYFDESVQGLDIGSAVKVRGVKVGKVEAITLVDSVYPTEKRYVLVRIALLSRSLGRTAEVIQRGLQEQTDQGLRLRMAFQGVTGLAFLEADYLPAEQAPCLEIDWQPIYPYIPSAPSTITRYTEAVDKILKNLDSLDIAALSGGIEQAITTLNRAMEEARVAQISDQSLALLNELRVTNQRLETLLVDGRAPLQQFFATLPDLSRSLTRSARQLETLTARLPDDLAPLGQSLRQVSALLTSEQQTIETTLENFRQTSENLLDMSENARSYPSQMLFGAPPTPVEP</sequence>
<dbReference type="PANTHER" id="PTHR36698">
    <property type="entry name" value="BLL5892 PROTEIN"/>
    <property type="match status" value="1"/>
</dbReference>
<evidence type="ECO:0000259" key="2">
    <source>
        <dbReference type="Pfam" id="PF02470"/>
    </source>
</evidence>
<dbReference type="RefSeq" id="WP_011342530.1">
    <property type="nucleotide sequence ID" value="NC_007498.2"/>
</dbReference>
<dbReference type="OrthoDB" id="9806984at2"/>
<dbReference type="AlphaFoldDB" id="Q3A0X1"/>
<keyword evidence="1" id="KW-0812">Transmembrane</keyword>
<evidence type="ECO:0000256" key="1">
    <source>
        <dbReference type="SAM" id="Phobius"/>
    </source>
</evidence>
<reference evidence="3 4" key="2">
    <citation type="journal article" date="2012" name="BMC Genomics">
        <title>The genome of Pelobacter carbinolicus reveals surprising metabolic capabilities and physiological features.</title>
        <authorList>
            <person name="Aklujkar M."/>
            <person name="Haveman S.A."/>
            <person name="Didonato R.Jr."/>
            <person name="Chertkov O."/>
            <person name="Han C.S."/>
            <person name="Land M.L."/>
            <person name="Brown P."/>
            <person name="Lovley D.R."/>
        </authorList>
    </citation>
    <scope>NUCLEOTIDE SEQUENCE [LARGE SCALE GENOMIC DNA]</scope>
    <source>
        <strain evidence="4">DSM 2380 / NBRC 103641 / GraBd1</strain>
    </source>
</reference>
<dbReference type="EMBL" id="CP000142">
    <property type="protein sequence ID" value="ABA89986.1"/>
    <property type="molecule type" value="Genomic_DNA"/>
</dbReference>
<gene>
    <name evidence="3" type="ordered locus">Pcar_2751</name>
</gene>
<evidence type="ECO:0000313" key="3">
    <source>
        <dbReference type="EMBL" id="ABA89986.1"/>
    </source>
</evidence>
<keyword evidence="4" id="KW-1185">Reference proteome</keyword>
<dbReference type="STRING" id="338963.Pcar_2751"/>
<dbReference type="KEGG" id="pca:Pcar_2751"/>
<keyword evidence="1" id="KW-1133">Transmembrane helix</keyword>
<dbReference type="Proteomes" id="UP000002534">
    <property type="component" value="Chromosome"/>
</dbReference>
<dbReference type="eggNOG" id="COG1463">
    <property type="taxonomic scope" value="Bacteria"/>
</dbReference>
<accession>Q3A0X1</accession>
<keyword evidence="1" id="KW-0472">Membrane</keyword>